<gene>
    <name evidence="2" type="ORF">KFE25_005666</name>
</gene>
<dbReference type="AlphaFoldDB" id="A0A8J5XKP5"/>
<protein>
    <submittedName>
        <fullName evidence="2">Uncharacterized protein</fullName>
    </submittedName>
</protein>
<dbReference type="EMBL" id="JAGTXO010000009">
    <property type="protein sequence ID" value="KAG8466096.1"/>
    <property type="molecule type" value="Genomic_DNA"/>
</dbReference>
<accession>A0A8J5XKP5</accession>
<proteinExistence type="predicted"/>
<evidence type="ECO:0000313" key="3">
    <source>
        <dbReference type="Proteomes" id="UP000751190"/>
    </source>
</evidence>
<reference evidence="2" key="1">
    <citation type="submission" date="2021-05" db="EMBL/GenBank/DDBJ databases">
        <title>The genome of the haptophyte Pavlova lutheri (Diacronema luteri, Pavlovales) - a model for lipid biosynthesis in eukaryotic algae.</title>
        <authorList>
            <person name="Hulatt C.J."/>
            <person name="Posewitz M.C."/>
        </authorList>
    </citation>
    <scope>NUCLEOTIDE SEQUENCE</scope>
    <source>
        <strain evidence="2">NIVA-4/92</strain>
    </source>
</reference>
<feature type="region of interest" description="Disordered" evidence="1">
    <location>
        <begin position="342"/>
        <end position="365"/>
    </location>
</feature>
<evidence type="ECO:0000256" key="1">
    <source>
        <dbReference type="SAM" id="MobiDB-lite"/>
    </source>
</evidence>
<keyword evidence="3" id="KW-1185">Reference proteome</keyword>
<comment type="caution">
    <text evidence="2">The sequence shown here is derived from an EMBL/GenBank/DDBJ whole genome shotgun (WGS) entry which is preliminary data.</text>
</comment>
<name>A0A8J5XKP5_DIALT</name>
<dbReference type="Proteomes" id="UP000751190">
    <property type="component" value="Unassembled WGS sequence"/>
</dbReference>
<sequence length="399" mass="43530">MGLIISRGEANRLLVRGWAALVRAAAAPPGERWWGSSGPFTRNSQRRRARRRAVEVLLAWRERAARAWRDELRAGRAARARRARALRRLLDRARAKRQMRALGRAAWPAAARRAALRHWRAGAASALRKPTPRSAERAALARWRRSLAIRAAATAAVAARAACARWRRVARGGAARARAADGAMRAHAERLAAARLGGLRRELPRASAVAAPERAPVDAFASAATARTRRRCRAALRAWRARQPAGARVATLRARARARAGCAAVWRLALRARDARVDDARRHAAACARVALGFARLCRRAAARSHAAPKRPSAALALRAPAPLASSWRRWWRRCREARTDVTPAAGAGPRPGRHPLQREAARRSGGFARAGTRRAAHASTLGSGAAVVGVRRRLMTFV</sequence>
<evidence type="ECO:0000313" key="2">
    <source>
        <dbReference type="EMBL" id="KAG8466096.1"/>
    </source>
</evidence>
<organism evidence="2 3">
    <name type="scientific">Diacronema lutheri</name>
    <name type="common">Unicellular marine alga</name>
    <name type="synonym">Monochrysis lutheri</name>
    <dbReference type="NCBI Taxonomy" id="2081491"/>
    <lineage>
        <taxon>Eukaryota</taxon>
        <taxon>Haptista</taxon>
        <taxon>Haptophyta</taxon>
        <taxon>Pavlovophyceae</taxon>
        <taxon>Pavlovales</taxon>
        <taxon>Pavlovaceae</taxon>
        <taxon>Diacronema</taxon>
    </lineage>
</organism>